<accession>I3E868</accession>
<protein>
    <submittedName>
        <fullName evidence="2">Uncharacterized protein</fullName>
    </submittedName>
</protein>
<feature type="compositionally biased region" description="Basic and acidic residues" evidence="1">
    <location>
        <begin position="50"/>
        <end position="61"/>
    </location>
</feature>
<dbReference type="RefSeq" id="WP_004433879.1">
    <property type="nucleotide sequence ID" value="NZ_ADWW01000002.1"/>
</dbReference>
<dbReference type="HOGENOM" id="CLU_2614657_0_0_9"/>
<sequence length="78" mass="9130">MKMIKIQEALRIGTSTNRETLKPLIPKEKLLHIRDYDLRTTETETVLQWKGKDKDPSDRRPAQGKTKNARKKKTSVIR</sequence>
<reference evidence="2 3" key="1">
    <citation type="journal article" date="2015" name="BMC Genomics">
        <title>Transcriptome analysis of thermophilic methylotrophic Bacillus methanolicus MGA3 using RNA-sequencing provides detailed insights into its previously uncharted transcriptional landscape.</title>
        <authorList>
            <person name="Irla M."/>
            <person name="Neshat A."/>
            <person name="Brautaset T."/>
            <person name="Ruckert C."/>
            <person name="Kalinowski J."/>
            <person name="Wendisch V.F."/>
        </authorList>
    </citation>
    <scope>NUCLEOTIDE SEQUENCE [LARGE SCALE GENOMIC DNA]</scope>
    <source>
        <strain evidence="3">MGA3 / ATCC 53907</strain>
    </source>
</reference>
<feature type="compositionally biased region" description="Basic residues" evidence="1">
    <location>
        <begin position="67"/>
        <end position="78"/>
    </location>
</feature>
<proteinExistence type="predicted"/>
<feature type="region of interest" description="Disordered" evidence="1">
    <location>
        <begin position="47"/>
        <end position="78"/>
    </location>
</feature>
<dbReference type="EMBL" id="CP007739">
    <property type="protein sequence ID" value="AIE59964.1"/>
    <property type="molecule type" value="Genomic_DNA"/>
</dbReference>
<dbReference type="AlphaFoldDB" id="I3E868"/>
<gene>
    <name evidence="2" type="ORF">BMMGA3_07780</name>
</gene>
<evidence type="ECO:0000313" key="2">
    <source>
        <dbReference type="EMBL" id="AIE59964.1"/>
    </source>
</evidence>
<dbReference type="Proteomes" id="UP000027602">
    <property type="component" value="Chromosome"/>
</dbReference>
<evidence type="ECO:0000256" key="1">
    <source>
        <dbReference type="SAM" id="MobiDB-lite"/>
    </source>
</evidence>
<organism evidence="2 3">
    <name type="scientific">Bacillus methanolicus (strain MGA3 / ATCC 53907)</name>
    <dbReference type="NCBI Taxonomy" id="796606"/>
    <lineage>
        <taxon>Bacteria</taxon>
        <taxon>Bacillati</taxon>
        <taxon>Bacillota</taxon>
        <taxon>Bacilli</taxon>
        <taxon>Bacillales</taxon>
        <taxon>Bacillaceae</taxon>
        <taxon>Bacillus</taxon>
    </lineage>
</organism>
<keyword evidence="3" id="KW-1185">Reference proteome</keyword>
<evidence type="ECO:0000313" key="3">
    <source>
        <dbReference type="Proteomes" id="UP000027602"/>
    </source>
</evidence>
<dbReference type="KEGG" id="bmet:BMMGA3_07780"/>
<name>I3E868_BACMM</name>